<accession>A0ABM4D8M4</accession>
<keyword evidence="2 4" id="KW-0547">Nucleotide-binding</keyword>
<evidence type="ECO:0000313" key="6">
    <source>
        <dbReference type="RefSeq" id="XP_065670677.1"/>
    </source>
</evidence>
<evidence type="ECO:0000313" key="5">
    <source>
        <dbReference type="Proteomes" id="UP001652625"/>
    </source>
</evidence>
<dbReference type="RefSeq" id="XP_065670677.1">
    <property type="nucleotide sequence ID" value="XM_065814605.1"/>
</dbReference>
<evidence type="ECO:0000256" key="2">
    <source>
        <dbReference type="ARBA" id="ARBA00022741"/>
    </source>
</evidence>
<keyword evidence="3 4" id="KW-0067">ATP-binding</keyword>
<dbReference type="Gene3D" id="2.60.34.10">
    <property type="entry name" value="Substrate Binding Domain Of DNAk, Chain A, domain 1"/>
    <property type="match status" value="1"/>
</dbReference>
<evidence type="ECO:0000256" key="1">
    <source>
        <dbReference type="ARBA" id="ARBA00007381"/>
    </source>
</evidence>
<comment type="similarity">
    <text evidence="1 4">Belongs to the heat shock protein 70 family.</text>
</comment>
<dbReference type="SUPFAM" id="SSF100920">
    <property type="entry name" value="Heat shock protein 70kD (HSP70), peptide-binding domain"/>
    <property type="match status" value="1"/>
</dbReference>
<dbReference type="InterPro" id="IPR018181">
    <property type="entry name" value="Heat_shock_70_CS"/>
</dbReference>
<evidence type="ECO:0000256" key="3">
    <source>
        <dbReference type="ARBA" id="ARBA00022840"/>
    </source>
</evidence>
<dbReference type="Proteomes" id="UP001652625">
    <property type="component" value="Chromosome 12"/>
</dbReference>
<gene>
    <name evidence="6" type="primary">LOC101240689</name>
</gene>
<dbReference type="InterPro" id="IPR043129">
    <property type="entry name" value="ATPase_NBD"/>
</dbReference>
<dbReference type="Gene3D" id="3.90.640.10">
    <property type="entry name" value="Actin, Chain A, domain 4"/>
    <property type="match status" value="1"/>
</dbReference>
<dbReference type="GeneID" id="101240689"/>
<dbReference type="SUPFAM" id="SSF53067">
    <property type="entry name" value="Actin-like ATPase domain"/>
    <property type="match status" value="2"/>
</dbReference>
<dbReference type="Pfam" id="PF00012">
    <property type="entry name" value="HSP70"/>
    <property type="match status" value="1"/>
</dbReference>
<protein>
    <submittedName>
        <fullName evidence="6">Heat shock 70 kDa protein 14 isoform X2</fullName>
    </submittedName>
</protein>
<dbReference type="Gene3D" id="3.30.30.30">
    <property type="match status" value="1"/>
</dbReference>
<dbReference type="InterPro" id="IPR013126">
    <property type="entry name" value="Hsp_70_fam"/>
</dbReference>
<dbReference type="PANTHER" id="PTHR19375">
    <property type="entry name" value="HEAT SHOCK PROTEIN 70KDA"/>
    <property type="match status" value="1"/>
</dbReference>
<organism evidence="5 6">
    <name type="scientific">Hydra vulgaris</name>
    <name type="common">Hydra</name>
    <name type="synonym">Hydra attenuata</name>
    <dbReference type="NCBI Taxonomy" id="6087"/>
    <lineage>
        <taxon>Eukaryota</taxon>
        <taxon>Metazoa</taxon>
        <taxon>Cnidaria</taxon>
        <taxon>Hydrozoa</taxon>
        <taxon>Hydroidolina</taxon>
        <taxon>Anthoathecata</taxon>
        <taxon>Aplanulata</taxon>
        <taxon>Hydridae</taxon>
        <taxon>Hydra</taxon>
    </lineage>
</organism>
<evidence type="ECO:0000256" key="4">
    <source>
        <dbReference type="RuleBase" id="RU003322"/>
    </source>
</evidence>
<name>A0ABM4D8M4_HYDVU</name>
<sequence length="503" mass="55421">MVAAGIHFGNTNSVITIWKDGKVDTVSNETGDRITSTAVAYTGTEKIVGQPAKQYMVKNPLSCISNIKSCVGQSFTSEQMQKIKTKCSCHVSNTKNVFAYQVKVDDNYIKVSPVEAASYIFTKLLEIGELVGGSELEDVVLTVPHNFSEDQRISLCEAAENIGCNILRVISEPAAACLAYGIGQNDPLEHSTVLIYRLGGSSMDACIMEVINGMYHMVHYKSNSDFGSNEFDNVLIKYFTEEFKRIHKEDISENKRALGKLSAAAEDCKHGLSKLHTIACAVDSLHDGIDFHCQLPRAKFESLCGFVFSKCMELVDELLLEANFKVADIDKVILVGGGSRMPRLVQLMKNKFDSSEILNTIHTEEVLAQGAALQAGLLQGRDDTLNTDVFNLNCISKNIGIKLANDDKLYILLNKNTPVPVKRSANLIVPASQTTACVYLYECEDATLTGSLLLAKLVIRDLNDEAKELFLNIEFRRNGCLSVILTDRNSNKTESVNIEMTRV</sequence>
<dbReference type="PROSITE" id="PS01036">
    <property type="entry name" value="HSP70_3"/>
    <property type="match status" value="1"/>
</dbReference>
<proteinExistence type="inferred from homology"/>
<dbReference type="Gene3D" id="3.30.420.40">
    <property type="match status" value="2"/>
</dbReference>
<reference evidence="6" key="1">
    <citation type="submission" date="2025-08" db="UniProtKB">
        <authorList>
            <consortium name="RefSeq"/>
        </authorList>
    </citation>
    <scope>IDENTIFICATION</scope>
</reference>
<dbReference type="PRINTS" id="PR00301">
    <property type="entry name" value="HEATSHOCK70"/>
</dbReference>
<keyword evidence="6" id="KW-0346">Stress response</keyword>
<keyword evidence="5" id="KW-1185">Reference proteome</keyword>
<dbReference type="InterPro" id="IPR029047">
    <property type="entry name" value="HSP70_peptide-bd_sf"/>
</dbReference>